<feature type="compositionally biased region" description="Polar residues" evidence="1">
    <location>
        <begin position="238"/>
        <end position="250"/>
    </location>
</feature>
<protein>
    <submittedName>
        <fullName evidence="2">Uncharacterized protein</fullName>
    </submittedName>
</protein>
<evidence type="ECO:0000256" key="1">
    <source>
        <dbReference type="SAM" id="MobiDB-lite"/>
    </source>
</evidence>
<reference evidence="2" key="1">
    <citation type="submission" date="2021-01" db="EMBL/GenBank/DDBJ databases">
        <authorList>
            <person name="Kaushik A."/>
        </authorList>
    </citation>
    <scope>NUCLEOTIDE SEQUENCE</scope>
    <source>
        <strain evidence="2">Type strain: AG8-Rh-89/</strain>
    </source>
</reference>
<evidence type="ECO:0000313" key="2">
    <source>
        <dbReference type="EMBL" id="CAE6531793.1"/>
    </source>
</evidence>
<feature type="region of interest" description="Disordered" evidence="1">
    <location>
        <begin position="166"/>
        <end position="383"/>
    </location>
</feature>
<feature type="compositionally biased region" description="Polar residues" evidence="1">
    <location>
        <begin position="309"/>
        <end position="319"/>
    </location>
</feature>
<feature type="compositionally biased region" description="Polar residues" evidence="1">
    <location>
        <begin position="195"/>
        <end position="205"/>
    </location>
</feature>
<sequence>MRSHPSLHSSSPYSTPTPRATSLFVAQARSHRLAGQNQYWSTPQSQGVANTFADNGTASNSVYESSLDDSWTGDGSVTTSNCNNSFMSTPAPYGSTPASTTATIDHSYGVAFASSSTPRDYLPSRSPLQNPPNSSGSYTSAGSYRSSPYSTSVADITTFSDSFSGPLSRPSPFTHGDETPSAVPNYASAPLAPTHDQQFSPTTPHQLDFDTSYPTSFGGAYRPGEGPASTYSAPAEASQVQSSYNNQPSYYPTCDDRRGSITSSLSDYHQGYRTNEPQNNSVYGQPIEQNITTTSSHHSASPATVHTPSPRQVPSQEPTSPGVRGVGSTESVSRRVGIMLRTQKCQQAEQTERTSIKYPSSHGRRDKLSPTSDVAETDEGMDSPTKYKAAYERVRLQRNFYERATSSLVHQVNVLGGDPMQASRRASKGEDLDPKRARILVASLQHELETLRNKLIQTQKEVMSYGHWRTYRAHYLSGTASFYPPIV</sequence>
<feature type="region of interest" description="Disordered" evidence="1">
    <location>
        <begin position="115"/>
        <end position="144"/>
    </location>
</feature>
<feature type="compositionally biased region" description="Polar residues" evidence="1">
    <location>
        <begin position="260"/>
        <end position="291"/>
    </location>
</feature>
<feature type="compositionally biased region" description="Low complexity" evidence="1">
    <location>
        <begin position="292"/>
        <end position="307"/>
    </location>
</feature>
<dbReference type="Proteomes" id="UP000663850">
    <property type="component" value="Unassembled WGS sequence"/>
</dbReference>
<organism evidence="2 3">
    <name type="scientific">Rhizoctonia solani</name>
    <dbReference type="NCBI Taxonomy" id="456999"/>
    <lineage>
        <taxon>Eukaryota</taxon>
        <taxon>Fungi</taxon>
        <taxon>Dikarya</taxon>
        <taxon>Basidiomycota</taxon>
        <taxon>Agaricomycotina</taxon>
        <taxon>Agaricomycetes</taxon>
        <taxon>Cantharellales</taxon>
        <taxon>Ceratobasidiaceae</taxon>
        <taxon>Rhizoctonia</taxon>
    </lineage>
</organism>
<name>A0A8H3DI06_9AGAM</name>
<feature type="compositionally biased region" description="Low complexity" evidence="1">
    <location>
        <begin position="1"/>
        <end position="18"/>
    </location>
</feature>
<feature type="compositionally biased region" description="Polar residues" evidence="1">
    <location>
        <begin position="126"/>
        <end position="144"/>
    </location>
</feature>
<comment type="caution">
    <text evidence="2">The sequence shown here is derived from an EMBL/GenBank/DDBJ whole genome shotgun (WGS) entry which is preliminary data.</text>
</comment>
<dbReference type="EMBL" id="CAJMWZ010007030">
    <property type="protein sequence ID" value="CAE6531793.1"/>
    <property type="molecule type" value="Genomic_DNA"/>
</dbReference>
<feature type="region of interest" description="Disordered" evidence="1">
    <location>
        <begin position="1"/>
        <end position="20"/>
    </location>
</feature>
<accession>A0A8H3DI06</accession>
<gene>
    <name evidence="2" type="ORF">RDB_LOCUS132303</name>
</gene>
<proteinExistence type="predicted"/>
<dbReference type="AlphaFoldDB" id="A0A8H3DI06"/>
<evidence type="ECO:0000313" key="3">
    <source>
        <dbReference type="Proteomes" id="UP000663850"/>
    </source>
</evidence>